<proteinExistence type="predicted"/>
<dbReference type="SUPFAM" id="SSF52833">
    <property type="entry name" value="Thioredoxin-like"/>
    <property type="match status" value="1"/>
</dbReference>
<evidence type="ECO:0000313" key="3">
    <source>
        <dbReference type="EMBL" id="EQD50733.1"/>
    </source>
</evidence>
<dbReference type="EMBL" id="AUZY01007207">
    <property type="protein sequence ID" value="EQD50733.1"/>
    <property type="molecule type" value="Genomic_DNA"/>
</dbReference>
<gene>
    <name evidence="2" type="ORF">B1A_18353</name>
    <name evidence="3" type="ORF">B1B_11131</name>
</gene>
<comment type="caution">
    <text evidence="3">The sequence shown here is derived from an EMBL/GenBank/DDBJ whole genome shotgun (WGS) entry which is preliminary data.</text>
</comment>
<dbReference type="CDD" id="cd02947">
    <property type="entry name" value="TRX_family"/>
    <property type="match status" value="1"/>
</dbReference>
<feature type="domain" description="Thioredoxin" evidence="1">
    <location>
        <begin position="22"/>
        <end position="90"/>
    </location>
</feature>
<dbReference type="EMBL" id="AUZX01013537">
    <property type="protein sequence ID" value="EQD35308.1"/>
    <property type="molecule type" value="Genomic_DNA"/>
</dbReference>
<organism evidence="3">
    <name type="scientific">mine drainage metagenome</name>
    <dbReference type="NCBI Taxonomy" id="410659"/>
    <lineage>
        <taxon>unclassified sequences</taxon>
        <taxon>metagenomes</taxon>
        <taxon>ecological metagenomes</taxon>
    </lineage>
</organism>
<evidence type="ECO:0000259" key="1">
    <source>
        <dbReference type="Pfam" id="PF00085"/>
    </source>
</evidence>
<reference evidence="3" key="2">
    <citation type="journal article" date="2014" name="ISME J.">
        <title>Microbial stratification in low pH oxic and suboxic macroscopic growths along an acid mine drainage.</title>
        <authorList>
            <person name="Mendez-Garcia C."/>
            <person name="Mesa V."/>
            <person name="Sprenger R.R."/>
            <person name="Richter M."/>
            <person name="Diez M.S."/>
            <person name="Solano J."/>
            <person name="Bargiela R."/>
            <person name="Golyshina O.V."/>
            <person name="Manteca A."/>
            <person name="Ramos J.L."/>
            <person name="Gallego J.R."/>
            <person name="Llorente I."/>
            <person name="Martins Dos Santos V.A."/>
            <person name="Jensen O.N."/>
            <person name="Pelaez A.I."/>
            <person name="Sanchez J."/>
            <person name="Ferrer M."/>
        </authorList>
    </citation>
    <scope>NUCLEOTIDE SEQUENCE</scope>
</reference>
<dbReference type="InterPro" id="IPR013766">
    <property type="entry name" value="Thioredoxin_domain"/>
</dbReference>
<sequence length="108" mass="12292">MEKWGADAFRGDRLDRPGDWGICFLADWCPFCREYLPLFKKLDGVAPFPLAVADVTDLESPLWDTFHIEVIPTLVAFRAGKAIWRKDGVRMVGLNAKDLDELRKALAR</sequence>
<dbReference type="Gene3D" id="3.40.30.10">
    <property type="entry name" value="Glutaredoxin"/>
    <property type="match status" value="1"/>
</dbReference>
<accession>T1A1B8</accession>
<protein>
    <submittedName>
        <fullName evidence="3">Thioredoxin</fullName>
    </submittedName>
</protein>
<reference evidence="3" key="1">
    <citation type="submission" date="2013-08" db="EMBL/GenBank/DDBJ databases">
        <authorList>
            <person name="Mendez C."/>
            <person name="Richter M."/>
            <person name="Ferrer M."/>
            <person name="Sanchez J."/>
        </authorList>
    </citation>
    <scope>NUCLEOTIDE SEQUENCE</scope>
</reference>
<dbReference type="Pfam" id="PF00085">
    <property type="entry name" value="Thioredoxin"/>
    <property type="match status" value="1"/>
</dbReference>
<dbReference type="AlphaFoldDB" id="T1A1B8"/>
<name>T1A1B8_9ZZZZ</name>
<evidence type="ECO:0000313" key="2">
    <source>
        <dbReference type="EMBL" id="EQD35308.1"/>
    </source>
</evidence>
<dbReference type="InterPro" id="IPR036249">
    <property type="entry name" value="Thioredoxin-like_sf"/>
</dbReference>